<protein>
    <submittedName>
        <fullName evidence="1">Uncharacterized protein</fullName>
    </submittedName>
</protein>
<accession>A0ACB8TG84</accession>
<sequence length="71" mass="7850">MSLSRFFEQTLRRPCGVHQSKREGCICCVCVKDTRARMKEMPHEYWAGCLCGGLGISVRVSKNGGAGFRPG</sequence>
<comment type="caution">
    <text evidence="1">The sequence shown here is derived from an EMBL/GenBank/DDBJ whole genome shotgun (WGS) entry which is preliminary data.</text>
</comment>
<reference evidence="1" key="1">
    <citation type="submission" date="2021-03" db="EMBL/GenBank/DDBJ databases">
        <authorList>
            <consortium name="DOE Joint Genome Institute"/>
            <person name="Ahrendt S."/>
            <person name="Looney B.P."/>
            <person name="Miyauchi S."/>
            <person name="Morin E."/>
            <person name="Drula E."/>
            <person name="Courty P.E."/>
            <person name="Chicoki N."/>
            <person name="Fauchery L."/>
            <person name="Kohler A."/>
            <person name="Kuo A."/>
            <person name="Labutti K."/>
            <person name="Pangilinan J."/>
            <person name="Lipzen A."/>
            <person name="Riley R."/>
            <person name="Andreopoulos W."/>
            <person name="He G."/>
            <person name="Johnson J."/>
            <person name="Barry K.W."/>
            <person name="Grigoriev I.V."/>
            <person name="Nagy L."/>
            <person name="Hibbett D."/>
            <person name="Henrissat B."/>
            <person name="Matheny P.B."/>
            <person name="Labbe J."/>
            <person name="Martin F."/>
        </authorList>
    </citation>
    <scope>NUCLEOTIDE SEQUENCE</scope>
    <source>
        <strain evidence="1">HHB10654</strain>
    </source>
</reference>
<dbReference type="Proteomes" id="UP000814140">
    <property type="component" value="Unassembled WGS sequence"/>
</dbReference>
<evidence type="ECO:0000313" key="2">
    <source>
        <dbReference type="Proteomes" id="UP000814140"/>
    </source>
</evidence>
<organism evidence="1 2">
    <name type="scientific">Artomyces pyxidatus</name>
    <dbReference type="NCBI Taxonomy" id="48021"/>
    <lineage>
        <taxon>Eukaryota</taxon>
        <taxon>Fungi</taxon>
        <taxon>Dikarya</taxon>
        <taxon>Basidiomycota</taxon>
        <taxon>Agaricomycotina</taxon>
        <taxon>Agaricomycetes</taxon>
        <taxon>Russulales</taxon>
        <taxon>Auriscalpiaceae</taxon>
        <taxon>Artomyces</taxon>
    </lineage>
</organism>
<dbReference type="EMBL" id="MU277190">
    <property type="protein sequence ID" value="KAI0067459.1"/>
    <property type="molecule type" value="Genomic_DNA"/>
</dbReference>
<evidence type="ECO:0000313" key="1">
    <source>
        <dbReference type="EMBL" id="KAI0067459.1"/>
    </source>
</evidence>
<gene>
    <name evidence="1" type="ORF">BV25DRAFT_1105526</name>
</gene>
<keyword evidence="2" id="KW-1185">Reference proteome</keyword>
<reference evidence="1" key="2">
    <citation type="journal article" date="2022" name="New Phytol.">
        <title>Evolutionary transition to the ectomycorrhizal habit in the genomes of a hyperdiverse lineage of mushroom-forming fungi.</title>
        <authorList>
            <person name="Looney B."/>
            <person name="Miyauchi S."/>
            <person name="Morin E."/>
            <person name="Drula E."/>
            <person name="Courty P.E."/>
            <person name="Kohler A."/>
            <person name="Kuo A."/>
            <person name="LaButti K."/>
            <person name="Pangilinan J."/>
            <person name="Lipzen A."/>
            <person name="Riley R."/>
            <person name="Andreopoulos W."/>
            <person name="He G."/>
            <person name="Johnson J."/>
            <person name="Nolan M."/>
            <person name="Tritt A."/>
            <person name="Barry K.W."/>
            <person name="Grigoriev I.V."/>
            <person name="Nagy L.G."/>
            <person name="Hibbett D."/>
            <person name="Henrissat B."/>
            <person name="Matheny P.B."/>
            <person name="Labbe J."/>
            <person name="Martin F.M."/>
        </authorList>
    </citation>
    <scope>NUCLEOTIDE SEQUENCE</scope>
    <source>
        <strain evidence="1">HHB10654</strain>
    </source>
</reference>
<proteinExistence type="predicted"/>
<name>A0ACB8TG84_9AGAM</name>